<dbReference type="PANTHER" id="PTHR10182:SF21">
    <property type="entry name" value="CALCIUM-BINDING PROTEIN"/>
    <property type="match status" value="1"/>
</dbReference>
<dbReference type="AlphaFoldDB" id="S8C4S6"/>
<evidence type="ECO:0000313" key="2">
    <source>
        <dbReference type="EMBL" id="EPS61704.1"/>
    </source>
</evidence>
<dbReference type="Pfam" id="PF08569">
    <property type="entry name" value="Mo25"/>
    <property type="match status" value="1"/>
</dbReference>
<dbReference type="GO" id="GO:0035556">
    <property type="term" value="P:intracellular signal transduction"/>
    <property type="evidence" value="ECO:0007669"/>
    <property type="project" value="TreeGrafter"/>
</dbReference>
<reference evidence="2 3" key="1">
    <citation type="journal article" date="2013" name="BMC Genomics">
        <title>The miniature genome of a carnivorous plant Genlisea aurea contains a low number of genes and short non-coding sequences.</title>
        <authorList>
            <person name="Leushkin E.V."/>
            <person name="Sutormin R.A."/>
            <person name="Nabieva E.R."/>
            <person name="Penin A.A."/>
            <person name="Kondrashov A.S."/>
            <person name="Logacheva M.D."/>
        </authorList>
    </citation>
    <scope>NUCLEOTIDE SEQUENCE [LARGE SCALE GENOMIC DNA]</scope>
</reference>
<dbReference type="Gene3D" id="1.25.10.10">
    <property type="entry name" value="Leucine-rich Repeat Variant"/>
    <property type="match status" value="1"/>
</dbReference>
<comment type="similarity">
    <text evidence="1">Belongs to the Mo25 family.</text>
</comment>
<dbReference type="SUPFAM" id="SSF48371">
    <property type="entry name" value="ARM repeat"/>
    <property type="match status" value="1"/>
</dbReference>
<organism evidence="2 3">
    <name type="scientific">Genlisea aurea</name>
    <dbReference type="NCBI Taxonomy" id="192259"/>
    <lineage>
        <taxon>Eukaryota</taxon>
        <taxon>Viridiplantae</taxon>
        <taxon>Streptophyta</taxon>
        <taxon>Embryophyta</taxon>
        <taxon>Tracheophyta</taxon>
        <taxon>Spermatophyta</taxon>
        <taxon>Magnoliopsida</taxon>
        <taxon>eudicotyledons</taxon>
        <taxon>Gunneridae</taxon>
        <taxon>Pentapetalae</taxon>
        <taxon>asterids</taxon>
        <taxon>lamiids</taxon>
        <taxon>Lamiales</taxon>
        <taxon>Lentibulariaceae</taxon>
        <taxon>Genlisea</taxon>
    </lineage>
</organism>
<accession>S8C4S6</accession>
<dbReference type="InterPro" id="IPR011989">
    <property type="entry name" value="ARM-like"/>
</dbReference>
<proteinExistence type="inferred from homology"/>
<comment type="caution">
    <text evidence="2">The sequence shown here is derived from an EMBL/GenBank/DDBJ whole genome shotgun (WGS) entry which is preliminary data.</text>
</comment>
<sequence>MPISVKNDEDERTLFKSKSSYKLKNIVPRVLRSNSMKSFFRSKKLRAPADVVRETRDLLSYLNSGVPDSNHRRREKLELLEIHINELKSILYGIDECEPVAEACSQITQEFFKADALRLLILCLPKLNLEVRKDATQVVANLQRQSVNSRRIASDYLENNLDLIDQLLIGYEDPLLALHYGGMLKECIRHQVV</sequence>
<name>S8C4S6_9LAMI</name>
<evidence type="ECO:0000313" key="3">
    <source>
        <dbReference type="Proteomes" id="UP000015453"/>
    </source>
</evidence>
<feature type="non-terminal residue" evidence="2">
    <location>
        <position position="193"/>
    </location>
</feature>
<dbReference type="InterPro" id="IPR013878">
    <property type="entry name" value="Mo25"/>
</dbReference>
<keyword evidence="3" id="KW-1185">Reference proteome</keyword>
<gene>
    <name evidence="2" type="ORF">M569_13090</name>
</gene>
<dbReference type="PANTHER" id="PTHR10182">
    <property type="entry name" value="CALCIUM-BINDING PROTEIN 39-RELATED"/>
    <property type="match status" value="1"/>
</dbReference>
<dbReference type="Proteomes" id="UP000015453">
    <property type="component" value="Unassembled WGS sequence"/>
</dbReference>
<dbReference type="OrthoDB" id="609103at2759"/>
<evidence type="ECO:0000256" key="1">
    <source>
        <dbReference type="ARBA" id="ARBA00011012"/>
    </source>
</evidence>
<dbReference type="InterPro" id="IPR016024">
    <property type="entry name" value="ARM-type_fold"/>
</dbReference>
<protein>
    <submittedName>
        <fullName evidence="2">Uncharacterized protein</fullName>
    </submittedName>
</protein>
<dbReference type="EMBL" id="AUSU01006648">
    <property type="protein sequence ID" value="EPS61704.1"/>
    <property type="molecule type" value="Genomic_DNA"/>
</dbReference>
<dbReference type="GO" id="GO:0043539">
    <property type="term" value="F:protein serine/threonine kinase activator activity"/>
    <property type="evidence" value="ECO:0007669"/>
    <property type="project" value="TreeGrafter"/>
</dbReference>